<proteinExistence type="predicted"/>
<sequence>MNNKEVFGEFDVVEDDIMHYSIIKPKYKKEEITIDKGSLKTKRKFAFLLEVGDKLLNSREFYANDDVEVVVDYSFSDSKRPKEKIILYIIEDLTKE</sequence>
<organism evidence="2">
    <name type="scientific">Methanotorris igneus (strain DSM 5666 / JCM 11834 / Kol 5)</name>
    <dbReference type="NCBI Taxonomy" id="880724"/>
    <lineage>
        <taxon>Archaea</taxon>
        <taxon>Methanobacteriati</taxon>
        <taxon>Methanobacteriota</taxon>
        <taxon>Methanomada group</taxon>
        <taxon>Methanococci</taxon>
        <taxon>Methanococcales</taxon>
        <taxon>Methanocaldococcaceae</taxon>
        <taxon>Methanotorris</taxon>
    </lineage>
</organism>
<dbReference type="EMBL" id="CP002737">
    <property type="protein sequence ID" value="AEF96642.1"/>
    <property type="molecule type" value="Genomic_DNA"/>
</dbReference>
<evidence type="ECO:0000313" key="1">
    <source>
        <dbReference type="EMBL" id="AEF96642.1"/>
    </source>
</evidence>
<dbReference type="KEGG" id="mig:Metig_1103"/>
<dbReference type="STRING" id="880724.Metig_1103"/>
<protein>
    <submittedName>
        <fullName evidence="1">Uncharacterized protein</fullName>
    </submittedName>
</protein>
<evidence type="ECO:0000313" key="2">
    <source>
        <dbReference type="Proteomes" id="UP000009227"/>
    </source>
</evidence>
<gene>
    <name evidence="1" type="ordered locus">Metig_1103</name>
</gene>
<accession>F6BDT1</accession>
<dbReference type="HOGENOM" id="CLU_2581363_0_0_2"/>
<name>F6BDT1_METIK</name>
<dbReference type="AlphaFoldDB" id="F6BDT1"/>
<reference evidence="1 2" key="1">
    <citation type="submission" date="2011-05" db="EMBL/GenBank/DDBJ databases">
        <title>Complete sequence of Methanotorris igneus Kol 5.</title>
        <authorList>
            <consortium name="US DOE Joint Genome Institute"/>
            <person name="Lucas S."/>
            <person name="Han J."/>
            <person name="Lapidus A."/>
            <person name="Cheng J.-F."/>
            <person name="Goodwin L."/>
            <person name="Pitluck S."/>
            <person name="Peters L."/>
            <person name="Mikhailova N."/>
            <person name="Chertkov O."/>
            <person name="Han C."/>
            <person name="Tapia R."/>
            <person name="Land M."/>
            <person name="Hauser L."/>
            <person name="Kyrpides N."/>
            <person name="Ivanova N."/>
            <person name="Pagani I."/>
            <person name="Sieprawska-Lupa M."/>
            <person name="Whitman W."/>
            <person name="Woyke T."/>
        </authorList>
    </citation>
    <scope>NUCLEOTIDE SEQUENCE [LARGE SCALE GENOMIC DNA]</scope>
    <source>
        <strain evidence="2">DSM 5666 / JCM 11834 / Kol 5</strain>
    </source>
</reference>
<dbReference type="Proteomes" id="UP000009227">
    <property type="component" value="Chromosome"/>
</dbReference>
<keyword evidence="2" id="KW-1185">Reference proteome</keyword>